<comment type="similarity">
    <text evidence="2">Belongs to the CRISPR system Cmr5 family.</text>
</comment>
<evidence type="ECO:0000256" key="5">
    <source>
        <dbReference type="ARBA" id="ARBA00030001"/>
    </source>
</evidence>
<reference evidence="7 10" key="2">
    <citation type="journal article" date="2020" name="Int. J. Med. Microbiol.">
        <title>Discovery of Paenibacillus larvae ERIC V: Phenotypic and genomic comparison to genotypes ERIC I-IV reveal different inventories of virulence factors which correlate with epidemiological prevalences of American Foulbrood.</title>
        <authorList>
            <person name="Beims H."/>
            <person name="Bunk B."/>
            <person name="Erler S."/>
            <person name="Mohr K.I."/>
            <person name="Sproer C."/>
            <person name="Pradella S."/>
            <person name="Gunther G."/>
            <person name="Rohde M."/>
            <person name="von der Ohe W."/>
            <person name="Steinert M."/>
        </authorList>
    </citation>
    <scope>NUCLEOTIDE SEQUENCE</scope>
    <source>
        <strain evidence="7">Eric_III</strain>
        <strain evidence="8">Eric_V</strain>
    </source>
</reference>
<dbReference type="EMBL" id="CP019717">
    <property type="protein sequence ID" value="QHZ49652.1"/>
    <property type="molecule type" value="Genomic_DNA"/>
</dbReference>
<dbReference type="AlphaFoldDB" id="A0A2L1TVQ8"/>
<gene>
    <name evidence="7" type="ORF">ERICIII_00491</name>
    <name evidence="8" type="ORF">ERICV_00456</name>
</gene>
<evidence type="ECO:0000256" key="1">
    <source>
        <dbReference type="ARBA" id="ARBA00004496"/>
    </source>
</evidence>
<keyword evidence="6" id="KW-0812">Transmembrane</keyword>
<comment type="subcellular location">
    <subcellularLocation>
        <location evidence="1">Cytoplasm</location>
    </subcellularLocation>
</comment>
<dbReference type="GeneID" id="64217339"/>
<evidence type="ECO:0000313" key="7">
    <source>
        <dbReference type="EMBL" id="AVF24724.1"/>
    </source>
</evidence>
<accession>A0A2L1TVQ8</accession>
<evidence type="ECO:0000313" key="8">
    <source>
        <dbReference type="EMBL" id="QHZ49652.1"/>
    </source>
</evidence>
<keyword evidence="4" id="KW-0051">Antiviral defense</keyword>
<keyword evidence="3" id="KW-0963">Cytoplasm</keyword>
<protein>
    <recommendedName>
        <fullName evidence="5">CRISPR type III-B/RAMP module-associated protein Cmr5</fullName>
    </recommendedName>
</protein>
<dbReference type="RefSeq" id="WP_042118428.1">
    <property type="nucleotide sequence ID" value="NZ_CP019655.1"/>
</dbReference>
<dbReference type="NCBIfam" id="TIGR01881">
    <property type="entry name" value="cas_Cmr5"/>
    <property type="match status" value="1"/>
</dbReference>
<keyword evidence="6" id="KW-1133">Transmembrane helix</keyword>
<dbReference type="GO" id="GO:0005737">
    <property type="term" value="C:cytoplasm"/>
    <property type="evidence" value="ECO:0007669"/>
    <property type="project" value="UniProtKB-SubCell"/>
</dbReference>
<dbReference type="SUPFAM" id="SSF158568">
    <property type="entry name" value="AF1862-like"/>
    <property type="match status" value="1"/>
</dbReference>
<organism evidence="7 9">
    <name type="scientific">Paenibacillus larvae subsp. larvae</name>
    <dbReference type="NCBI Taxonomy" id="147375"/>
    <lineage>
        <taxon>Bacteria</taxon>
        <taxon>Bacillati</taxon>
        <taxon>Bacillota</taxon>
        <taxon>Bacilli</taxon>
        <taxon>Bacillales</taxon>
        <taxon>Paenibacillaceae</taxon>
        <taxon>Paenibacillus</taxon>
    </lineage>
</organism>
<dbReference type="Proteomes" id="UP000239833">
    <property type="component" value="Chromosome"/>
</dbReference>
<dbReference type="Pfam" id="PF09701">
    <property type="entry name" value="Cas_Cmr5"/>
    <property type="match status" value="1"/>
</dbReference>
<accession>A0A6C0QLR3</accession>
<evidence type="ECO:0000256" key="2">
    <source>
        <dbReference type="ARBA" id="ARBA00006161"/>
    </source>
</evidence>
<dbReference type="Gene3D" id="1.10.520.30">
    <property type="entry name" value="AF1862-like domain"/>
    <property type="match status" value="1"/>
</dbReference>
<dbReference type="InterPro" id="IPR010160">
    <property type="entry name" value="CRISPR-assoc_prot_Cmr5"/>
</dbReference>
<sequence>MQKLIENGRAAYAYEQVKQVCEKENNKTKTEYRALVRSLPSMIQTNGFAAVIAFLYAKRLKNTPHQKVYQTIFDWLKQQGILNSSDKEFIEAVTKQNRDGYKRMTWETMSLLDWLKRFAEGMIEVEPIKRQEAE</sequence>
<feature type="transmembrane region" description="Helical" evidence="6">
    <location>
        <begin position="39"/>
        <end position="57"/>
    </location>
</feature>
<evidence type="ECO:0000313" key="9">
    <source>
        <dbReference type="Proteomes" id="UP000239833"/>
    </source>
</evidence>
<dbReference type="Proteomes" id="UP000464330">
    <property type="component" value="Chromosome"/>
</dbReference>
<keyword evidence="6" id="KW-0472">Membrane</keyword>
<reference evidence="9" key="1">
    <citation type="submission" date="2017-02" db="EMBL/GenBank/DDBJ databases">
        <title>Delineation of Paenibacillus larvae strains originating from foulbrood outbreaks.</title>
        <authorList>
            <person name="Beims H."/>
            <person name="Bunk B."/>
            <person name="Sproeer C."/>
            <person name="Mohr K.I."/>
            <person name="Pradella S."/>
            <person name="Guenther G."/>
            <person name="Rohde M."/>
            <person name="von der Ohe W."/>
            <person name="Steinert M."/>
        </authorList>
    </citation>
    <scope>NUCLEOTIDE SEQUENCE [LARGE SCALE GENOMIC DNA]</scope>
    <source>
        <strain evidence="9">Eric_III</strain>
    </source>
</reference>
<dbReference type="GO" id="GO:0051607">
    <property type="term" value="P:defense response to virus"/>
    <property type="evidence" value="ECO:0007669"/>
    <property type="project" value="UniProtKB-KW"/>
</dbReference>
<proteinExistence type="inferred from homology"/>
<evidence type="ECO:0000256" key="6">
    <source>
        <dbReference type="SAM" id="Phobius"/>
    </source>
</evidence>
<evidence type="ECO:0000256" key="4">
    <source>
        <dbReference type="ARBA" id="ARBA00023118"/>
    </source>
</evidence>
<name>A0A2L1TVQ8_9BACL</name>
<evidence type="ECO:0000256" key="3">
    <source>
        <dbReference type="ARBA" id="ARBA00022490"/>
    </source>
</evidence>
<accession>A0A8B6WWG6</accession>
<dbReference type="InterPro" id="IPR023101">
    <property type="entry name" value="AF1862-like_dom_sf"/>
</dbReference>
<evidence type="ECO:0000313" key="10">
    <source>
        <dbReference type="Proteomes" id="UP000464330"/>
    </source>
</evidence>
<dbReference type="EMBL" id="CP019655">
    <property type="protein sequence ID" value="AVF24724.1"/>
    <property type="molecule type" value="Genomic_DNA"/>
</dbReference>
<dbReference type="CDD" id="cd09749">
    <property type="entry name" value="Cmr5_III-B"/>
    <property type="match status" value="1"/>
</dbReference>